<evidence type="ECO:0000256" key="1">
    <source>
        <dbReference type="ARBA" id="ARBA00022468"/>
    </source>
</evidence>
<dbReference type="GO" id="GO:0005096">
    <property type="term" value="F:GTPase activator activity"/>
    <property type="evidence" value="ECO:0007669"/>
    <property type="project" value="UniProtKB-KW"/>
</dbReference>
<dbReference type="Proteomes" id="UP000472260">
    <property type="component" value="Unassembled WGS sequence"/>
</dbReference>
<dbReference type="Ensembl" id="ENSSANT00000038694.1">
    <property type="protein sequence ID" value="ENSSANP00000036313.1"/>
    <property type="gene ID" value="ENSSANG00000018616.1"/>
</dbReference>
<dbReference type="Pfam" id="PF02145">
    <property type="entry name" value="Rap_GAP"/>
    <property type="match status" value="1"/>
</dbReference>
<dbReference type="InterPro" id="IPR050989">
    <property type="entry name" value="Rap1_Ran_GAP"/>
</dbReference>
<dbReference type="AlphaFoldDB" id="A0A671MS33"/>
<name>A0A671MS33_9TELE</name>
<keyword evidence="4" id="KW-1185">Reference proteome</keyword>
<dbReference type="GO" id="GO:0005737">
    <property type="term" value="C:cytoplasm"/>
    <property type="evidence" value="ECO:0007669"/>
    <property type="project" value="TreeGrafter"/>
</dbReference>
<dbReference type="GO" id="GO:0051056">
    <property type="term" value="P:regulation of small GTPase mediated signal transduction"/>
    <property type="evidence" value="ECO:0007669"/>
    <property type="project" value="InterPro"/>
</dbReference>
<reference evidence="3" key="1">
    <citation type="submission" date="2025-08" db="UniProtKB">
        <authorList>
            <consortium name="Ensembl"/>
        </authorList>
    </citation>
    <scope>IDENTIFICATION</scope>
</reference>
<dbReference type="InterPro" id="IPR035974">
    <property type="entry name" value="Rap/Ran-GAP_sf"/>
</dbReference>
<organism evidence="3 4">
    <name type="scientific">Sinocyclocheilus anshuiensis</name>
    <dbReference type="NCBI Taxonomy" id="1608454"/>
    <lineage>
        <taxon>Eukaryota</taxon>
        <taxon>Metazoa</taxon>
        <taxon>Chordata</taxon>
        <taxon>Craniata</taxon>
        <taxon>Vertebrata</taxon>
        <taxon>Euteleostomi</taxon>
        <taxon>Actinopterygii</taxon>
        <taxon>Neopterygii</taxon>
        <taxon>Teleostei</taxon>
        <taxon>Ostariophysi</taxon>
        <taxon>Cypriniformes</taxon>
        <taxon>Cyprinidae</taxon>
        <taxon>Cyprininae</taxon>
        <taxon>Sinocyclocheilus</taxon>
    </lineage>
</organism>
<protein>
    <submittedName>
        <fullName evidence="3">RAP1 GTPase activating protein</fullName>
    </submittedName>
</protein>
<feature type="domain" description="Rap-GAP" evidence="2">
    <location>
        <begin position="171"/>
        <end position="369"/>
    </location>
</feature>
<evidence type="ECO:0000313" key="3">
    <source>
        <dbReference type="Ensembl" id="ENSSANP00000036313.1"/>
    </source>
</evidence>
<evidence type="ECO:0000259" key="2">
    <source>
        <dbReference type="PROSITE" id="PS50085"/>
    </source>
</evidence>
<proteinExistence type="predicted"/>
<dbReference type="SUPFAM" id="SSF111347">
    <property type="entry name" value="Rap/Ran-GAP"/>
    <property type="match status" value="1"/>
</dbReference>
<dbReference type="Gene3D" id="6.10.140.210">
    <property type="match status" value="1"/>
</dbReference>
<evidence type="ECO:0000313" key="4">
    <source>
        <dbReference type="Proteomes" id="UP000472260"/>
    </source>
</evidence>
<dbReference type="InterPro" id="IPR000331">
    <property type="entry name" value="Rap/Ran_GAP_dom"/>
</dbReference>
<sequence length="422" mass="47784">MSGIYCALARLTVTVIVFIRCLCQVLGRKTPFPLILLPQFGGYWIEGTNHELSNGIDLDQLLSPNSRFKQECNTTAKIYRKHFLGKEHFNYYTVDSALGHLVFSMKYDVIGDQEHLRLMLRTKMKTYHDVIPISCLTEFPNIVQMAKVRVNQVTFIMLLKTSTLPQASRLIITFDEHVISNNFKFGVIYQKFGQVSRMGTESLNMLSSTRFRGGLDVTHGQTGSESVYHNFHNKEIMFHVSTKLPFTEGDTQQLQRKRHIGNDIVAIMFQDENTPFVPDMIASNFLHAYVVVQVENACSDNVLYKVSVTARDDVPFFGPPLPNPAIFKKGPEFHEFLLTKLINAEYACYKAEKFAKLEERTRSALLETLYEELHINSQAMMGLGGEEDKLENGGGGGGGFFESFKVIHKDTGTFVCAWQSGL</sequence>
<dbReference type="Pfam" id="PF21022">
    <property type="entry name" value="Rap-GAP_dimer"/>
    <property type="match status" value="1"/>
</dbReference>
<dbReference type="PROSITE" id="PS50085">
    <property type="entry name" value="RAPGAP"/>
    <property type="match status" value="1"/>
</dbReference>
<dbReference type="PANTHER" id="PTHR15711:SF3">
    <property type="entry name" value="RAP1 GTPASE-ACTIVATING PROTEIN 1"/>
    <property type="match status" value="1"/>
</dbReference>
<dbReference type="PANTHER" id="PTHR15711">
    <property type="entry name" value="RAP GTPASE-ACTIVATING PROTEIN"/>
    <property type="match status" value="1"/>
</dbReference>
<keyword evidence="1" id="KW-0343">GTPase activation</keyword>
<accession>A0A671MS33</accession>
<reference evidence="3" key="2">
    <citation type="submission" date="2025-09" db="UniProtKB">
        <authorList>
            <consortium name="Ensembl"/>
        </authorList>
    </citation>
    <scope>IDENTIFICATION</scope>
</reference>
<dbReference type="Gene3D" id="3.40.50.11210">
    <property type="entry name" value="Rap/Ran-GAP"/>
    <property type="match status" value="1"/>
</dbReference>